<dbReference type="GO" id="GO:0045454">
    <property type="term" value="P:cell redox homeostasis"/>
    <property type="evidence" value="ECO:0007669"/>
    <property type="project" value="TreeGrafter"/>
</dbReference>
<dbReference type="GO" id="GO:0005737">
    <property type="term" value="C:cytoplasm"/>
    <property type="evidence" value="ECO:0007669"/>
    <property type="project" value="TreeGrafter"/>
</dbReference>
<dbReference type="EMBL" id="FRCX01000012">
    <property type="protein sequence ID" value="SHN67642.1"/>
    <property type="molecule type" value="Genomic_DNA"/>
</dbReference>
<feature type="signal peptide" evidence="12">
    <location>
        <begin position="1"/>
        <end position="20"/>
    </location>
</feature>
<proteinExistence type="inferred from homology"/>
<dbReference type="SUPFAM" id="SSF52833">
    <property type="entry name" value="Thioredoxin-like"/>
    <property type="match status" value="1"/>
</dbReference>
<protein>
    <recommendedName>
        <fullName evidence="2">thioredoxin-dependent peroxiredoxin</fullName>
        <ecNumber evidence="2">1.11.1.24</ecNumber>
    </recommendedName>
    <alternativeName>
        <fullName evidence="8">Thioredoxin peroxidase</fullName>
    </alternativeName>
    <alternativeName>
        <fullName evidence="10">Thioredoxin-dependent peroxiredoxin Bcp</fullName>
    </alternativeName>
</protein>
<evidence type="ECO:0000256" key="8">
    <source>
        <dbReference type="ARBA" id="ARBA00032824"/>
    </source>
</evidence>
<evidence type="ECO:0000256" key="6">
    <source>
        <dbReference type="ARBA" id="ARBA00023157"/>
    </source>
</evidence>
<keyword evidence="3" id="KW-0575">Peroxidase</keyword>
<evidence type="ECO:0000256" key="9">
    <source>
        <dbReference type="ARBA" id="ARBA00038489"/>
    </source>
</evidence>
<keyword evidence="6" id="KW-1015">Disulfide bond</keyword>
<dbReference type="GO" id="GO:0034599">
    <property type="term" value="P:cellular response to oxidative stress"/>
    <property type="evidence" value="ECO:0007669"/>
    <property type="project" value="TreeGrafter"/>
</dbReference>
<evidence type="ECO:0000256" key="3">
    <source>
        <dbReference type="ARBA" id="ARBA00022559"/>
    </source>
</evidence>
<dbReference type="Pfam" id="PF00578">
    <property type="entry name" value="AhpC-TSA"/>
    <property type="match status" value="1"/>
</dbReference>
<keyword evidence="12" id="KW-0732">Signal</keyword>
<organism evidence="14 15">
    <name type="scientific">Duganella sacchari</name>
    <dbReference type="NCBI Taxonomy" id="551987"/>
    <lineage>
        <taxon>Bacteria</taxon>
        <taxon>Pseudomonadati</taxon>
        <taxon>Pseudomonadota</taxon>
        <taxon>Betaproteobacteria</taxon>
        <taxon>Burkholderiales</taxon>
        <taxon>Oxalobacteraceae</taxon>
        <taxon>Telluria group</taxon>
        <taxon>Duganella</taxon>
    </lineage>
</organism>
<evidence type="ECO:0000256" key="4">
    <source>
        <dbReference type="ARBA" id="ARBA00022862"/>
    </source>
</evidence>
<accession>A0A1M7TA85</accession>
<dbReference type="PANTHER" id="PTHR42801:SF4">
    <property type="entry name" value="AHPC_TSA FAMILY PROTEIN"/>
    <property type="match status" value="1"/>
</dbReference>
<evidence type="ECO:0000256" key="5">
    <source>
        <dbReference type="ARBA" id="ARBA00023002"/>
    </source>
</evidence>
<dbReference type="OrthoDB" id="5572803at2"/>
<comment type="similarity">
    <text evidence="9">Belongs to the peroxiredoxin family. BCP/PrxQ subfamily.</text>
</comment>
<comment type="catalytic activity">
    <reaction evidence="11">
        <text>a hydroperoxide + [thioredoxin]-dithiol = an alcohol + [thioredoxin]-disulfide + H2O</text>
        <dbReference type="Rhea" id="RHEA:62620"/>
        <dbReference type="Rhea" id="RHEA-COMP:10698"/>
        <dbReference type="Rhea" id="RHEA-COMP:10700"/>
        <dbReference type="ChEBI" id="CHEBI:15377"/>
        <dbReference type="ChEBI" id="CHEBI:29950"/>
        <dbReference type="ChEBI" id="CHEBI:30879"/>
        <dbReference type="ChEBI" id="CHEBI:35924"/>
        <dbReference type="ChEBI" id="CHEBI:50058"/>
        <dbReference type="EC" id="1.11.1.24"/>
    </reaction>
</comment>
<evidence type="ECO:0000256" key="10">
    <source>
        <dbReference type="ARBA" id="ARBA00042639"/>
    </source>
</evidence>
<dbReference type="InterPro" id="IPR013766">
    <property type="entry name" value="Thioredoxin_domain"/>
</dbReference>
<dbReference type="Gene3D" id="3.40.30.10">
    <property type="entry name" value="Glutaredoxin"/>
    <property type="match status" value="1"/>
</dbReference>
<name>A0A1M7TA85_9BURK</name>
<dbReference type="STRING" id="551987.SAMN05192549_11218"/>
<gene>
    <name evidence="14" type="ORF">SAMN05192549_11218</name>
</gene>
<evidence type="ECO:0000256" key="1">
    <source>
        <dbReference type="ARBA" id="ARBA00003330"/>
    </source>
</evidence>
<dbReference type="AlphaFoldDB" id="A0A1M7TA85"/>
<dbReference type="PROSITE" id="PS51352">
    <property type="entry name" value="THIOREDOXIN_2"/>
    <property type="match status" value="1"/>
</dbReference>
<dbReference type="CDD" id="cd03017">
    <property type="entry name" value="PRX_BCP"/>
    <property type="match status" value="1"/>
</dbReference>
<keyword evidence="15" id="KW-1185">Reference proteome</keyword>
<evidence type="ECO:0000256" key="12">
    <source>
        <dbReference type="SAM" id="SignalP"/>
    </source>
</evidence>
<dbReference type="InterPro" id="IPR000866">
    <property type="entry name" value="AhpC/TSA"/>
</dbReference>
<feature type="domain" description="Thioredoxin" evidence="13">
    <location>
        <begin position="22"/>
        <end position="190"/>
    </location>
</feature>
<evidence type="ECO:0000256" key="7">
    <source>
        <dbReference type="ARBA" id="ARBA00023284"/>
    </source>
</evidence>
<dbReference type="RefSeq" id="WP_072787939.1">
    <property type="nucleotide sequence ID" value="NZ_FRCX01000012.1"/>
</dbReference>
<keyword evidence="5" id="KW-0560">Oxidoreductase</keyword>
<sequence length="193" mass="20147">MKRMMIAALLSAAVALPASAALKEGDNAPAFQLQASQNGKAFAFSLKDALKKGPVVVYFYPSAYTGGCNIQAHSFAVNHDKFSAAGATVVGVSLDSIARLNEFSADPNYCAGKFPVAADANGDTAKAYDLAIREIPSGRKDTRGIEIDHAAAERTTFIITPDGKIAATVGGLTPEANVEKALATVQQLSRKKS</sequence>
<evidence type="ECO:0000256" key="2">
    <source>
        <dbReference type="ARBA" id="ARBA00013017"/>
    </source>
</evidence>
<evidence type="ECO:0000256" key="11">
    <source>
        <dbReference type="ARBA" id="ARBA00049091"/>
    </source>
</evidence>
<evidence type="ECO:0000313" key="15">
    <source>
        <dbReference type="Proteomes" id="UP000184339"/>
    </source>
</evidence>
<dbReference type="InterPro" id="IPR036249">
    <property type="entry name" value="Thioredoxin-like_sf"/>
</dbReference>
<dbReference type="Proteomes" id="UP000184339">
    <property type="component" value="Unassembled WGS sequence"/>
</dbReference>
<feature type="chain" id="PRO_5013246658" description="thioredoxin-dependent peroxiredoxin" evidence="12">
    <location>
        <begin position="21"/>
        <end position="193"/>
    </location>
</feature>
<comment type="function">
    <text evidence="1">Thiol-specific peroxidase that catalyzes the reduction of hydrogen peroxide and organic hydroperoxides to water and alcohols, respectively. Plays a role in cell protection against oxidative stress by detoxifying peroxides and as sensor of hydrogen peroxide-mediated signaling events.</text>
</comment>
<evidence type="ECO:0000259" key="13">
    <source>
        <dbReference type="PROSITE" id="PS51352"/>
    </source>
</evidence>
<dbReference type="InterPro" id="IPR050924">
    <property type="entry name" value="Peroxiredoxin_BCP/PrxQ"/>
</dbReference>
<reference evidence="15" key="1">
    <citation type="submission" date="2016-11" db="EMBL/GenBank/DDBJ databases">
        <authorList>
            <person name="Varghese N."/>
            <person name="Submissions S."/>
        </authorList>
    </citation>
    <scope>NUCLEOTIDE SEQUENCE [LARGE SCALE GENOMIC DNA]</scope>
    <source>
        <strain evidence="15">Sac-22</strain>
    </source>
</reference>
<keyword evidence="4" id="KW-0049">Antioxidant</keyword>
<keyword evidence="7" id="KW-0676">Redox-active center</keyword>
<evidence type="ECO:0000313" key="14">
    <source>
        <dbReference type="EMBL" id="SHN67642.1"/>
    </source>
</evidence>
<dbReference type="EC" id="1.11.1.24" evidence="2"/>
<dbReference type="GO" id="GO:0008379">
    <property type="term" value="F:thioredoxin peroxidase activity"/>
    <property type="evidence" value="ECO:0007669"/>
    <property type="project" value="TreeGrafter"/>
</dbReference>
<dbReference type="PANTHER" id="PTHR42801">
    <property type="entry name" value="THIOREDOXIN-DEPENDENT PEROXIDE REDUCTASE"/>
    <property type="match status" value="1"/>
</dbReference>